<dbReference type="GO" id="GO:0005634">
    <property type="term" value="C:nucleus"/>
    <property type="evidence" value="ECO:0007669"/>
    <property type="project" value="UniProtKB-ARBA"/>
</dbReference>
<evidence type="ECO:0000256" key="4">
    <source>
        <dbReference type="ARBA" id="ARBA00022771"/>
    </source>
</evidence>
<evidence type="ECO:0000256" key="11">
    <source>
        <dbReference type="ARBA" id="ARBA00047984"/>
    </source>
</evidence>
<evidence type="ECO:0000256" key="5">
    <source>
        <dbReference type="ARBA" id="ARBA00022801"/>
    </source>
</evidence>
<dbReference type="InterPro" id="IPR014001">
    <property type="entry name" value="Helicase_ATP-bd"/>
</dbReference>
<evidence type="ECO:0000256" key="2">
    <source>
        <dbReference type="ARBA" id="ARBA00022723"/>
    </source>
</evidence>
<dbReference type="Gene3D" id="3.40.50.300">
    <property type="entry name" value="P-loop containing nucleotide triphosphate hydrolases"/>
    <property type="match status" value="2"/>
</dbReference>
<dbReference type="CDD" id="cd17951">
    <property type="entry name" value="DEADc_DDX41"/>
    <property type="match status" value="1"/>
</dbReference>
<dbReference type="PROSITE" id="PS51192">
    <property type="entry name" value="HELICASE_ATP_BIND_1"/>
    <property type="match status" value="1"/>
</dbReference>
<keyword evidence="4 12" id="KW-0863">Zinc-finger</keyword>
<keyword evidence="9" id="KW-0694">RNA-binding</keyword>
<keyword evidence="6 19" id="KW-0347">Helicase</keyword>
<evidence type="ECO:0000256" key="7">
    <source>
        <dbReference type="ARBA" id="ARBA00022833"/>
    </source>
</evidence>
<dbReference type="SMART" id="SM00490">
    <property type="entry name" value="HELICc"/>
    <property type="match status" value="1"/>
</dbReference>
<dbReference type="EMBL" id="LHPG02000009">
    <property type="protein sequence ID" value="PRW56143.1"/>
    <property type="molecule type" value="Genomic_DNA"/>
</dbReference>
<keyword evidence="3" id="KW-0547">Nucleotide-binding</keyword>
<dbReference type="PROSITE" id="PS51195">
    <property type="entry name" value="Q_MOTIF"/>
    <property type="match status" value="1"/>
</dbReference>
<evidence type="ECO:0000256" key="12">
    <source>
        <dbReference type="PROSITE-ProRule" id="PRU00047"/>
    </source>
</evidence>
<sequence>MAPAGDGEAPQDVQNGPAAPAAQQQQEQQPAKPVKRYRRAELDEEENNLMLEDGEDDYEEYVPLKKRRQMEEAERLARLGRAPAPTGSADTGGGHSGDGTDSEAEVDHRHKESLLVLKAKQLQEMPPETEQERQLKEEQDIMRQVTQKQALKTYKELAKDISYSRSINTGWKPPLSYRLMSEEEHQAVRDQFYIICEGGNLPPPIPNFADMKFPPAVLGVLERKGIKKPTPIQMQATPAILAGRDIIGIAFTGSGKTLVFSLPMIMAALQEEVRMPLQRGEGPVGLIICPSRELARQTYDIVLEYTDALKADGWPELRTLLAIGGVDMKTQADQIRNSGIHMVVATPGRLKDMLTKRRMNLDVCRYLCLDEADRMVDLGFEEDIREVLSFFKGQRQMLMFSATMPAKIKSFAESALVDPVTVNVGRAGATNLDIIQEVEYVKEEAKPEVEYVKEEAKLVYLLECLQKTPPPVLVFAENKKDVDTIHEFLLVKGVEAVAVHGSKDQEEREWAIQSFKAGQKDVLIATDVASKGLDFEGIQHVINYDMPEEIENYVHRIGRTGRKGKTGIATTFINKNQSEQILLDLKHLLKEAKQRVPPVLQALHDPMEELAEMEAISGTKGCAYCGGLGHRVTDCPKLRADTKEQTRKQQDRFGGSGGGFGAEISMIISTPEEWTNLYRSIREESSRSDEKHVFIYACSTDCDSVCALRILERLFKNDRIPHGWMAVSRYEEIEKDFKATYQEGEQALRTAILINCGAAEDVRALLNLDERMNVRIIIIDSHRPICHLNNLDSEEDSVFVFLDEAEGTTKADIPPYLGDEEGSGSDSDGENDPPAKQRRLSSPSSSGGPDDGGGGGSARRQRRKERQERELAREEYYSKGVSYGKPAACIMYDLAYHLSQETANMLWLALVGLTDHLVHNRIKAEKYVEYYLHYEAYISSGGHLDFQEEREVADGDGVTVLNNQITCRILPQDDYRFGLLWVWNLYEAMLYSPYVASRLQTYTEKGRNMLELLLAKLGIPLEEAQRSFAGEGYDMAPRYRHILQEKLEMHAPAFRMSDDGLKRCVNAVDLVHAVTALLECGSRKGPLTNFGDHVDKFWRAYHALSWGSDDGELRRGLELAKKVQQALINDGGAVLQQRHYHNFKQFRIFDLSDHKMTSQHLIGHPMALHRLAGFFQEQYFQAKGQRKPVIMIGPRSADDKCLVIGYEATQRMRGNKLGTAFIEATERTGATAWHDLFDTSIFEIKHADVQRFKEELLRLANALLA</sequence>
<dbReference type="InterPro" id="IPR014014">
    <property type="entry name" value="RNA_helicase_DEAD_Q_motif"/>
</dbReference>
<dbReference type="InterPro" id="IPR011545">
    <property type="entry name" value="DEAD/DEAH_box_helicase_dom"/>
</dbReference>
<evidence type="ECO:0000256" key="13">
    <source>
        <dbReference type="PROSITE-ProRule" id="PRU00552"/>
    </source>
</evidence>
<dbReference type="InterPro" id="IPR001878">
    <property type="entry name" value="Znf_CCHC"/>
</dbReference>
<feature type="compositionally biased region" description="Low complexity" evidence="14">
    <location>
        <begin position="17"/>
        <end position="31"/>
    </location>
</feature>
<evidence type="ECO:0000256" key="3">
    <source>
        <dbReference type="ARBA" id="ARBA00022741"/>
    </source>
</evidence>
<evidence type="ECO:0000259" key="17">
    <source>
        <dbReference type="PROSITE" id="PS51194"/>
    </source>
</evidence>
<comment type="catalytic activity">
    <reaction evidence="11">
        <text>ATP + H2O = ADP + phosphate + H(+)</text>
        <dbReference type="Rhea" id="RHEA:13065"/>
        <dbReference type="ChEBI" id="CHEBI:15377"/>
        <dbReference type="ChEBI" id="CHEBI:15378"/>
        <dbReference type="ChEBI" id="CHEBI:30616"/>
        <dbReference type="ChEBI" id="CHEBI:43474"/>
        <dbReference type="ChEBI" id="CHEBI:456216"/>
        <dbReference type="EC" id="3.6.4.13"/>
    </reaction>
</comment>
<proteinExistence type="inferred from homology"/>
<evidence type="ECO:0000259" key="15">
    <source>
        <dbReference type="PROSITE" id="PS50158"/>
    </source>
</evidence>
<dbReference type="PROSITE" id="PS51194">
    <property type="entry name" value="HELICASE_CTER"/>
    <property type="match status" value="1"/>
</dbReference>
<dbReference type="SUPFAM" id="SSF52540">
    <property type="entry name" value="P-loop containing nucleoside triphosphate hydrolases"/>
    <property type="match status" value="1"/>
</dbReference>
<comment type="similarity">
    <text evidence="10">Belongs to the DEAD box helicase family. DDX41 subfamily.</text>
</comment>
<evidence type="ECO:0000313" key="20">
    <source>
        <dbReference type="Proteomes" id="UP000239899"/>
    </source>
</evidence>
<evidence type="ECO:0000256" key="1">
    <source>
        <dbReference type="ARBA" id="ARBA00012552"/>
    </source>
</evidence>
<dbReference type="EC" id="3.6.4.13" evidence="1"/>
<dbReference type="CDD" id="cd18787">
    <property type="entry name" value="SF2_C_DEAD"/>
    <property type="match status" value="1"/>
</dbReference>
<dbReference type="GO" id="GO:0005737">
    <property type="term" value="C:cytoplasm"/>
    <property type="evidence" value="ECO:0007669"/>
    <property type="project" value="UniProtKB-ARBA"/>
</dbReference>
<dbReference type="AlphaFoldDB" id="A0A2P6TQ34"/>
<gene>
    <name evidence="19" type="ORF">C2E21_4942</name>
</gene>
<evidence type="ECO:0000259" key="18">
    <source>
        <dbReference type="PROSITE" id="PS51195"/>
    </source>
</evidence>
<feature type="compositionally biased region" description="Acidic residues" evidence="14">
    <location>
        <begin position="42"/>
        <end position="60"/>
    </location>
</feature>
<dbReference type="FunFam" id="3.40.50.300:FF:000449">
    <property type="entry name" value="Probable ATP-dependent RNA helicase DDX41"/>
    <property type="match status" value="1"/>
</dbReference>
<feature type="region of interest" description="Disordered" evidence="14">
    <location>
        <begin position="1"/>
        <end position="109"/>
    </location>
</feature>
<dbReference type="InterPro" id="IPR003874">
    <property type="entry name" value="CDC45"/>
</dbReference>
<feature type="domain" description="Helicase ATP-binding" evidence="16">
    <location>
        <begin position="237"/>
        <end position="422"/>
    </location>
</feature>
<dbReference type="PANTHER" id="PTHR47958">
    <property type="entry name" value="ATP-DEPENDENT RNA HELICASE DBP3"/>
    <property type="match status" value="1"/>
</dbReference>
<dbReference type="SMART" id="SM00343">
    <property type="entry name" value="ZnF_C2HC"/>
    <property type="match status" value="1"/>
</dbReference>
<keyword evidence="7" id="KW-0862">Zinc</keyword>
<evidence type="ECO:0000256" key="8">
    <source>
        <dbReference type="ARBA" id="ARBA00022840"/>
    </source>
</evidence>
<dbReference type="OrthoDB" id="196131at2759"/>
<dbReference type="STRING" id="3076.A0A2P6TQ34"/>
<keyword evidence="5" id="KW-0378">Hydrolase</keyword>
<reference evidence="19 20" key="1">
    <citation type="journal article" date="2018" name="Plant J.">
        <title>Genome sequences of Chlorella sorokiniana UTEX 1602 and Micractinium conductrix SAG 241.80: implications to maltose excretion by a green alga.</title>
        <authorList>
            <person name="Arriola M.B."/>
            <person name="Velmurugan N."/>
            <person name="Zhang Y."/>
            <person name="Plunkett M.H."/>
            <person name="Hondzo H."/>
            <person name="Barney B.M."/>
        </authorList>
    </citation>
    <scope>NUCLEOTIDE SEQUENCE [LARGE SCALE GENOMIC DNA]</scope>
    <source>
        <strain evidence="20">UTEX 1602</strain>
    </source>
</reference>
<dbReference type="GO" id="GO:0008270">
    <property type="term" value="F:zinc ion binding"/>
    <property type="evidence" value="ECO:0007669"/>
    <property type="project" value="UniProtKB-KW"/>
</dbReference>
<dbReference type="Pfam" id="PF00271">
    <property type="entry name" value="Helicase_C"/>
    <property type="match status" value="1"/>
</dbReference>
<comment type="caution">
    <text evidence="19">The sequence shown here is derived from an EMBL/GenBank/DDBJ whole genome shotgun (WGS) entry which is preliminary data.</text>
</comment>
<evidence type="ECO:0000256" key="10">
    <source>
        <dbReference type="ARBA" id="ARBA00023594"/>
    </source>
</evidence>
<dbReference type="GO" id="GO:0016787">
    <property type="term" value="F:hydrolase activity"/>
    <property type="evidence" value="ECO:0007669"/>
    <property type="project" value="UniProtKB-KW"/>
</dbReference>
<evidence type="ECO:0000313" key="19">
    <source>
        <dbReference type="EMBL" id="PRW56143.1"/>
    </source>
</evidence>
<feature type="compositionally biased region" description="Acidic residues" evidence="14">
    <location>
        <begin position="818"/>
        <end position="831"/>
    </location>
</feature>
<dbReference type="Proteomes" id="UP000239899">
    <property type="component" value="Unassembled WGS sequence"/>
</dbReference>
<feature type="short sequence motif" description="Q motif" evidence="13">
    <location>
        <begin position="206"/>
        <end position="234"/>
    </location>
</feature>
<protein>
    <recommendedName>
        <fullName evidence="1">RNA helicase</fullName>
        <ecNumber evidence="1">3.6.4.13</ecNumber>
    </recommendedName>
</protein>
<dbReference type="Pfam" id="PF02724">
    <property type="entry name" value="CDC45"/>
    <property type="match status" value="1"/>
</dbReference>
<evidence type="ECO:0000256" key="9">
    <source>
        <dbReference type="ARBA" id="ARBA00022884"/>
    </source>
</evidence>
<dbReference type="PROSITE" id="PS50158">
    <property type="entry name" value="ZF_CCHC"/>
    <property type="match status" value="1"/>
</dbReference>
<keyword evidence="2" id="KW-0479">Metal-binding</keyword>
<dbReference type="InterPro" id="IPR044113">
    <property type="entry name" value="DEADc_DDX41"/>
</dbReference>
<keyword evidence="8" id="KW-0067">ATP-binding</keyword>
<feature type="domain" description="Helicase C-terminal" evidence="17">
    <location>
        <begin position="433"/>
        <end position="604"/>
    </location>
</feature>
<feature type="domain" description="DEAD-box RNA helicase Q" evidence="18">
    <location>
        <begin position="206"/>
        <end position="234"/>
    </location>
</feature>
<organism evidence="19 20">
    <name type="scientific">Chlorella sorokiniana</name>
    <name type="common">Freshwater green alga</name>
    <dbReference type="NCBI Taxonomy" id="3076"/>
    <lineage>
        <taxon>Eukaryota</taxon>
        <taxon>Viridiplantae</taxon>
        <taxon>Chlorophyta</taxon>
        <taxon>core chlorophytes</taxon>
        <taxon>Trebouxiophyceae</taxon>
        <taxon>Chlorellales</taxon>
        <taxon>Chlorellaceae</taxon>
        <taxon>Chlorella clade</taxon>
        <taxon>Chlorella</taxon>
    </lineage>
</organism>
<dbReference type="Pfam" id="PF00270">
    <property type="entry name" value="DEAD"/>
    <property type="match status" value="1"/>
</dbReference>
<dbReference type="GO" id="GO:0000398">
    <property type="term" value="P:mRNA splicing, via spliceosome"/>
    <property type="evidence" value="ECO:0007669"/>
    <property type="project" value="InterPro"/>
</dbReference>
<evidence type="ECO:0000256" key="6">
    <source>
        <dbReference type="ARBA" id="ARBA00022806"/>
    </source>
</evidence>
<dbReference type="InterPro" id="IPR027417">
    <property type="entry name" value="P-loop_NTPase"/>
</dbReference>
<dbReference type="FunFam" id="3.40.50.300:FF:000657">
    <property type="entry name" value="Probable ATP-dependent RNA helicase DDX41"/>
    <property type="match status" value="1"/>
</dbReference>
<feature type="domain" description="CCHC-type" evidence="15">
    <location>
        <begin position="622"/>
        <end position="637"/>
    </location>
</feature>
<evidence type="ECO:0000256" key="14">
    <source>
        <dbReference type="SAM" id="MobiDB-lite"/>
    </source>
</evidence>
<feature type="region of interest" description="Disordered" evidence="14">
    <location>
        <begin position="810"/>
        <end position="871"/>
    </location>
</feature>
<keyword evidence="20" id="KW-1185">Reference proteome</keyword>
<dbReference type="GO" id="GO:0003723">
    <property type="term" value="F:RNA binding"/>
    <property type="evidence" value="ECO:0007669"/>
    <property type="project" value="UniProtKB-KW"/>
</dbReference>
<accession>A0A2P6TQ34</accession>
<dbReference type="GO" id="GO:0003724">
    <property type="term" value="F:RNA helicase activity"/>
    <property type="evidence" value="ECO:0007669"/>
    <property type="project" value="UniProtKB-EC"/>
</dbReference>
<dbReference type="SMART" id="SM00487">
    <property type="entry name" value="DEXDc"/>
    <property type="match status" value="1"/>
</dbReference>
<dbReference type="InterPro" id="IPR001650">
    <property type="entry name" value="Helicase_C-like"/>
</dbReference>
<evidence type="ECO:0000259" key="16">
    <source>
        <dbReference type="PROSITE" id="PS51192"/>
    </source>
</evidence>
<name>A0A2P6TQ34_CHLSO</name>
<dbReference type="GO" id="GO:0005524">
    <property type="term" value="F:ATP binding"/>
    <property type="evidence" value="ECO:0007669"/>
    <property type="project" value="UniProtKB-KW"/>
</dbReference>
<dbReference type="GO" id="GO:0006270">
    <property type="term" value="P:DNA replication initiation"/>
    <property type="evidence" value="ECO:0007669"/>
    <property type="project" value="InterPro"/>
</dbReference>